<accession>A0A166N504</accession>
<dbReference type="InParanoid" id="A0A166N504"/>
<reference evidence="1 2" key="1">
    <citation type="journal article" date="2016" name="Mol. Biol. Evol.">
        <title>Comparative Genomics of Early-Diverging Mushroom-Forming Fungi Provides Insights into the Origins of Lignocellulose Decay Capabilities.</title>
        <authorList>
            <person name="Nagy L.G."/>
            <person name="Riley R."/>
            <person name="Tritt A."/>
            <person name="Adam C."/>
            <person name="Daum C."/>
            <person name="Floudas D."/>
            <person name="Sun H."/>
            <person name="Yadav J.S."/>
            <person name="Pangilinan J."/>
            <person name="Larsson K.H."/>
            <person name="Matsuura K."/>
            <person name="Barry K."/>
            <person name="Labutti K."/>
            <person name="Kuo R."/>
            <person name="Ohm R.A."/>
            <person name="Bhattacharya S.S."/>
            <person name="Shirouzu T."/>
            <person name="Yoshinaga Y."/>
            <person name="Martin F.M."/>
            <person name="Grigoriev I.V."/>
            <person name="Hibbett D.S."/>
        </authorList>
    </citation>
    <scope>NUCLEOTIDE SEQUENCE [LARGE SCALE GENOMIC DNA]</scope>
    <source>
        <strain evidence="1 2">HHB12029</strain>
    </source>
</reference>
<keyword evidence="2" id="KW-1185">Reference proteome</keyword>
<gene>
    <name evidence="1" type="ORF">EXIGLDRAFT_504413</name>
</gene>
<dbReference type="AlphaFoldDB" id="A0A166N504"/>
<evidence type="ECO:0000313" key="1">
    <source>
        <dbReference type="EMBL" id="KZV78761.1"/>
    </source>
</evidence>
<protein>
    <submittedName>
        <fullName evidence="1">Uncharacterized protein</fullName>
    </submittedName>
</protein>
<organism evidence="1 2">
    <name type="scientific">Exidia glandulosa HHB12029</name>
    <dbReference type="NCBI Taxonomy" id="1314781"/>
    <lineage>
        <taxon>Eukaryota</taxon>
        <taxon>Fungi</taxon>
        <taxon>Dikarya</taxon>
        <taxon>Basidiomycota</taxon>
        <taxon>Agaricomycotina</taxon>
        <taxon>Agaricomycetes</taxon>
        <taxon>Auriculariales</taxon>
        <taxon>Exidiaceae</taxon>
        <taxon>Exidia</taxon>
    </lineage>
</organism>
<evidence type="ECO:0000313" key="2">
    <source>
        <dbReference type="Proteomes" id="UP000077266"/>
    </source>
</evidence>
<name>A0A166N504_EXIGL</name>
<proteinExistence type="predicted"/>
<dbReference type="EMBL" id="KV426770">
    <property type="protein sequence ID" value="KZV78761.1"/>
    <property type="molecule type" value="Genomic_DNA"/>
</dbReference>
<dbReference type="Proteomes" id="UP000077266">
    <property type="component" value="Unassembled WGS sequence"/>
</dbReference>
<sequence length="150" mass="17032">MASGRLQFLRVSRVFCRCKQITQFLCNLHGLRGEKCADSVLSRKKQCGDLKRTILQLPSSWGSPPSRERCTRSDGRRCVRSRHASWRKTSRRTETGCVHRHRADHQALLSTGTVPLNLTSAAFCQRECSVRRTLRDWSLSGAPRLPVPIS</sequence>